<keyword evidence="2" id="KW-1185">Reference proteome</keyword>
<proteinExistence type="predicted"/>
<organism evidence="1 2">
    <name type="scientific">Ceratitis capitata</name>
    <name type="common">Mediterranean fruit fly</name>
    <name type="synonym">Tephritis capitata</name>
    <dbReference type="NCBI Taxonomy" id="7213"/>
    <lineage>
        <taxon>Eukaryota</taxon>
        <taxon>Metazoa</taxon>
        <taxon>Ecdysozoa</taxon>
        <taxon>Arthropoda</taxon>
        <taxon>Hexapoda</taxon>
        <taxon>Insecta</taxon>
        <taxon>Pterygota</taxon>
        <taxon>Neoptera</taxon>
        <taxon>Endopterygota</taxon>
        <taxon>Diptera</taxon>
        <taxon>Brachycera</taxon>
        <taxon>Muscomorpha</taxon>
        <taxon>Tephritoidea</taxon>
        <taxon>Tephritidae</taxon>
        <taxon>Ceratitis</taxon>
        <taxon>Ceratitis</taxon>
    </lineage>
</organism>
<reference evidence="1" key="1">
    <citation type="submission" date="2020-11" db="EMBL/GenBank/DDBJ databases">
        <authorList>
            <person name="Whitehead M."/>
        </authorList>
    </citation>
    <scope>NUCLEOTIDE SEQUENCE</scope>
    <source>
        <strain evidence="1">EGII</strain>
    </source>
</reference>
<evidence type="ECO:0000313" key="2">
    <source>
        <dbReference type="Proteomes" id="UP000606786"/>
    </source>
</evidence>
<dbReference type="Proteomes" id="UP000606786">
    <property type="component" value="Unassembled WGS sequence"/>
</dbReference>
<gene>
    <name evidence="1" type="ORF">CCAP1982_LOCUS13779</name>
</gene>
<name>A0A811V6H1_CERCA</name>
<accession>A0A811V6H1</accession>
<dbReference type="EMBL" id="CAJHJT010000034">
    <property type="protein sequence ID" value="CAD7005416.1"/>
    <property type="molecule type" value="Genomic_DNA"/>
</dbReference>
<protein>
    <submittedName>
        <fullName evidence="1">(Mediterranean fruit fly) hypothetical protein</fullName>
    </submittedName>
</protein>
<sequence>MFYLAGCPFGVQSINANASNIIITNIATRPGAAPRNATTTLWITSLRLTILFERLIRATALQVAKCHHGISVAAVCCKLRMSHHNVYNGGYNDDYELTLTGKCNIRRQRCVCALE</sequence>
<dbReference type="AlphaFoldDB" id="A0A811V6H1"/>
<evidence type="ECO:0000313" key="1">
    <source>
        <dbReference type="EMBL" id="CAD7005416.1"/>
    </source>
</evidence>
<comment type="caution">
    <text evidence="1">The sequence shown here is derived from an EMBL/GenBank/DDBJ whole genome shotgun (WGS) entry which is preliminary data.</text>
</comment>